<feature type="domain" description="Saposin B-type" evidence="19">
    <location>
        <begin position="357"/>
        <end position="439"/>
    </location>
</feature>
<reference evidence="21 22" key="1">
    <citation type="submission" date="2019-11" db="EMBL/GenBank/DDBJ databases">
        <title>Strigops habroptila (kakapo) genome, bStrHab1, primary haplotype, v2.</title>
        <authorList>
            <person name="Jarvis E.D."/>
            <person name="Howard J."/>
            <person name="Rhie A."/>
            <person name="Phillippy A."/>
            <person name="Korlach J."/>
            <person name="Digby A."/>
            <person name="Iorns D."/>
            <person name="Eason D."/>
            <person name="Robertson B."/>
            <person name="Raemaekers T."/>
            <person name="Howe K."/>
            <person name="Lewin H."/>
            <person name="Damas J."/>
            <person name="Hastie A."/>
            <person name="Tracey A."/>
            <person name="Chow W."/>
            <person name="Fedrigo O."/>
        </authorList>
    </citation>
    <scope>NUCLEOTIDE SEQUENCE [LARGE SCALE GENOMIC DNA]</scope>
</reference>
<evidence type="ECO:0000256" key="2">
    <source>
        <dbReference type="ARBA" id="ARBA00004371"/>
    </source>
</evidence>
<dbReference type="FunFam" id="1.10.225.10:FF:000008">
    <property type="entry name" value="Pulmonary surfactant-associated protein B"/>
    <property type="match status" value="1"/>
</dbReference>
<evidence type="ECO:0000259" key="19">
    <source>
        <dbReference type="PROSITE" id="PS50015"/>
    </source>
</evidence>
<dbReference type="AlphaFoldDB" id="A0A672UE19"/>
<dbReference type="InterPro" id="IPR007856">
    <property type="entry name" value="SapB_1"/>
</dbReference>
<evidence type="ECO:0000256" key="10">
    <source>
        <dbReference type="ARBA" id="ARBA00023180"/>
    </source>
</evidence>
<dbReference type="GeneTree" id="ENSGT00940000156695"/>
<keyword evidence="7" id="KW-0732">Signal</keyword>
<dbReference type="GO" id="GO:0005764">
    <property type="term" value="C:lysosome"/>
    <property type="evidence" value="ECO:0007669"/>
    <property type="project" value="InterPro"/>
</dbReference>
<dbReference type="Pfam" id="PF02199">
    <property type="entry name" value="SapA"/>
    <property type="match status" value="2"/>
</dbReference>
<evidence type="ECO:0000256" key="6">
    <source>
        <dbReference type="ARBA" id="ARBA00022713"/>
    </source>
</evidence>
<feature type="domain" description="Saposin A-type" evidence="20">
    <location>
        <begin position="441"/>
        <end position="477"/>
    </location>
</feature>
<dbReference type="SUPFAM" id="SSF47862">
    <property type="entry name" value="Saposin"/>
    <property type="match status" value="4"/>
</dbReference>
<sequence length="477" mass="52435">MVFSPPSTAGASPLQECSARPEDWCRDVVTAAKCGTLELCRITVWERALGKGIPCHLCQMAVSVVGKILQDNRTEEKLRLFLDKKCQYLPFQDWSVKCKRMVDTGILILSDPKVVCGTIKLCQPRESPTGALKFQEPPPAPAHPAQDFADLVTPFIANVPLLLHPQDLPRGEAQEKEEVCEECLQLVATVQLELGTNTAFTQALVARTEWACEGLAPDLAQQVRDATIMLGSLLLLHVTMAQEHLSQLLGSALAENVVEETTPLCEVCQFAVKAAESLLENNVTEEQLVNDIEKVCYMLPHSVIGQCKDFVDSYGKAVVIMLLEATDPAAVCTMLRCCPRSGDTRRPATLEQLAAGAGAFCNVCQIIITYFDNELLKNETLAELGDMLEKGCELLPAPLTGKCEALVVQYEPEAVRLFVQMMDPTFVCTMGIFSCDSSEEDLLGSDLCALGPHYWCKNMATAIECQAVEHCRRHLWN</sequence>
<evidence type="ECO:0000256" key="15">
    <source>
        <dbReference type="ARBA" id="ARBA00037606"/>
    </source>
</evidence>
<dbReference type="InterPro" id="IPR011001">
    <property type="entry name" value="Saposin-like"/>
</dbReference>
<organism evidence="21 22">
    <name type="scientific">Strigops habroptila</name>
    <name type="common">Kakapo</name>
    <dbReference type="NCBI Taxonomy" id="2489341"/>
    <lineage>
        <taxon>Eukaryota</taxon>
        <taxon>Metazoa</taxon>
        <taxon>Chordata</taxon>
        <taxon>Craniata</taxon>
        <taxon>Vertebrata</taxon>
        <taxon>Euteleostomi</taxon>
        <taxon>Archelosauria</taxon>
        <taxon>Archosauria</taxon>
        <taxon>Dinosauria</taxon>
        <taxon>Saurischia</taxon>
        <taxon>Theropoda</taxon>
        <taxon>Coelurosauria</taxon>
        <taxon>Aves</taxon>
        <taxon>Neognathae</taxon>
        <taxon>Neoaves</taxon>
        <taxon>Telluraves</taxon>
        <taxon>Australaves</taxon>
        <taxon>Psittaciformes</taxon>
        <taxon>Psittacidae</taxon>
        <taxon>Strigops</taxon>
    </lineage>
</organism>
<comment type="function">
    <text evidence="12">Saposin-A and saposin-C stimulate the hydrolysis of glucosylceramide by beta-glucosylceramidase (EC 3.2.1.45) and galactosylceramide by beta-galactosylceramidase (EC 3.2.1.46). Saposin-C apparently acts by combining with the enzyme and acidic lipid to form an activated complex, rather than by solubilizing the substrate.</text>
</comment>
<dbReference type="InterPro" id="IPR008138">
    <property type="entry name" value="SapB_2"/>
</dbReference>
<evidence type="ECO:0000256" key="9">
    <source>
        <dbReference type="ARBA" id="ARBA00023157"/>
    </source>
</evidence>
<evidence type="ECO:0000256" key="4">
    <source>
        <dbReference type="ARBA" id="ARBA00022439"/>
    </source>
</evidence>
<dbReference type="GO" id="GO:0007193">
    <property type="term" value="P:adenylate cyclase-inhibiting G protein-coupled receptor signaling pathway"/>
    <property type="evidence" value="ECO:0007669"/>
    <property type="project" value="TreeGrafter"/>
</dbReference>
<dbReference type="Pfam" id="PF03489">
    <property type="entry name" value="SapB_2"/>
    <property type="match status" value="2"/>
</dbReference>
<dbReference type="GO" id="GO:0007585">
    <property type="term" value="P:respiratory gaseous exchange by respiratory system"/>
    <property type="evidence" value="ECO:0007669"/>
    <property type="project" value="UniProtKB-KW"/>
</dbReference>
<comment type="function">
    <text evidence="14">Saposin-D is a specific sphingomyelin phosphodiesterase activator (EC 3.1.4.12).</text>
</comment>
<dbReference type="InterPro" id="IPR003119">
    <property type="entry name" value="SAP_A"/>
</dbReference>
<evidence type="ECO:0000256" key="11">
    <source>
        <dbReference type="ARBA" id="ARBA00023228"/>
    </source>
</evidence>
<dbReference type="PROSITE" id="PS50015">
    <property type="entry name" value="SAP_B"/>
    <property type="match status" value="3"/>
</dbReference>
<reference evidence="21" key="3">
    <citation type="submission" date="2025-09" db="UniProtKB">
        <authorList>
            <consortium name="Ensembl"/>
        </authorList>
    </citation>
    <scope>IDENTIFICATION</scope>
</reference>
<keyword evidence="6" id="KW-0305">Gaseous exchange</keyword>
<dbReference type="Gene3D" id="1.10.225.10">
    <property type="entry name" value="Saposin-like"/>
    <property type="match status" value="4"/>
</dbReference>
<accession>A0A672UE19</accession>
<dbReference type="InterPro" id="IPR008373">
    <property type="entry name" value="Saposin"/>
</dbReference>
<proteinExistence type="predicted"/>
<feature type="domain" description="Saposin B-type" evidence="19">
    <location>
        <begin position="51"/>
        <end position="126"/>
    </location>
</feature>
<comment type="function">
    <text evidence="15">Saposin-B stimulates the hydrolysis of galacto-cerebroside sulfate by arylsulfatase A (EC 3.1.6.8), GM1 gangliosides by beta-galactosidase (EC 3.2.1.23) and globotriaosylceramide by alpha-galactosidase A (EC 3.2.1.22). Saposin-B forms a solubilizing complex with the substrates of the sphingolipid hydrolases.</text>
</comment>
<keyword evidence="4" id="KW-0767">Surface film</keyword>
<dbReference type="FunFam" id="1.10.225.10:FF:000002">
    <property type="entry name" value="prosaposin isoform X2"/>
    <property type="match status" value="1"/>
</dbReference>
<evidence type="ECO:0000259" key="20">
    <source>
        <dbReference type="PROSITE" id="PS51110"/>
    </source>
</evidence>
<evidence type="ECO:0000256" key="1">
    <source>
        <dbReference type="ARBA" id="ARBA00004364"/>
    </source>
</evidence>
<evidence type="ECO:0000256" key="17">
    <source>
        <dbReference type="ARBA" id="ARBA00041094"/>
    </source>
</evidence>
<dbReference type="GO" id="GO:0005576">
    <property type="term" value="C:extracellular region"/>
    <property type="evidence" value="ECO:0007669"/>
    <property type="project" value="UniProtKB-SubCell"/>
</dbReference>
<evidence type="ECO:0000256" key="18">
    <source>
        <dbReference type="ARBA" id="ARBA00041785"/>
    </source>
</evidence>
<dbReference type="InParanoid" id="A0A672UE19"/>
<evidence type="ECO:0000256" key="5">
    <source>
        <dbReference type="ARBA" id="ARBA00022525"/>
    </source>
</evidence>
<dbReference type="OMA" id="CKWMVDA"/>
<comment type="function">
    <text evidence="13">Pulmonary surfactant-associated proteins promote alveolar stability by lowering the surface tension at the air-liquid interface in the peripheral air spaces. SP-B increases the collapse pressure of palmitic acid to nearly 70 millinewtons per meter.</text>
</comment>
<dbReference type="GO" id="GO:0016020">
    <property type="term" value="C:membrane"/>
    <property type="evidence" value="ECO:0007669"/>
    <property type="project" value="GOC"/>
</dbReference>
<dbReference type="PANTHER" id="PTHR11480:SF36">
    <property type="entry name" value="PROSAPOSIN"/>
    <property type="match status" value="1"/>
</dbReference>
<dbReference type="PROSITE" id="PS51110">
    <property type="entry name" value="SAP_A"/>
    <property type="match status" value="2"/>
</dbReference>
<protein>
    <recommendedName>
        <fullName evidence="16">Prosaposin</fullName>
    </recommendedName>
    <alternativeName>
        <fullName evidence="17">Pulmonary surfactant-associated protein B</fullName>
    </alternativeName>
    <alternativeName>
        <fullName evidence="18">Pulmonary surfactant-associated proteolipid SPL(Phe)</fullName>
    </alternativeName>
</protein>
<feature type="domain" description="Saposin A-type" evidence="20">
    <location>
        <begin position="10"/>
        <end position="50"/>
    </location>
</feature>
<comment type="subunit">
    <text evidence="3">Homodimer; disulfide-linked.</text>
</comment>
<evidence type="ECO:0000256" key="8">
    <source>
        <dbReference type="ARBA" id="ARBA00022737"/>
    </source>
</evidence>
<keyword evidence="9" id="KW-1015">Disulfide bond</keyword>
<evidence type="ECO:0000256" key="3">
    <source>
        <dbReference type="ARBA" id="ARBA00011748"/>
    </source>
</evidence>
<evidence type="ECO:0000256" key="14">
    <source>
        <dbReference type="ARBA" id="ARBA00037231"/>
    </source>
</evidence>
<keyword evidence="5" id="KW-0964">Secreted</keyword>
<evidence type="ECO:0000256" key="16">
    <source>
        <dbReference type="ARBA" id="ARBA00040265"/>
    </source>
</evidence>
<gene>
    <name evidence="21" type="primary">LOC115608991</name>
</gene>
<reference evidence="21" key="2">
    <citation type="submission" date="2025-08" db="UniProtKB">
        <authorList>
            <consortium name="Ensembl"/>
        </authorList>
    </citation>
    <scope>IDENTIFICATION</scope>
</reference>
<keyword evidence="22" id="KW-1185">Reference proteome</keyword>
<evidence type="ECO:0000313" key="22">
    <source>
        <dbReference type="Proteomes" id="UP000472266"/>
    </source>
</evidence>
<evidence type="ECO:0000256" key="13">
    <source>
        <dbReference type="ARBA" id="ARBA00037221"/>
    </source>
</evidence>
<feature type="domain" description="Saposin B-type" evidence="19">
    <location>
        <begin position="261"/>
        <end position="342"/>
    </location>
</feature>
<dbReference type="GO" id="GO:0006665">
    <property type="term" value="P:sphingolipid metabolic process"/>
    <property type="evidence" value="ECO:0007669"/>
    <property type="project" value="InterPro"/>
</dbReference>
<dbReference type="InterPro" id="IPR051428">
    <property type="entry name" value="Sphingo_Act-Surfact_Prot"/>
</dbReference>
<dbReference type="Ensembl" id="ENSSHBT00005015723.1">
    <property type="protein sequence ID" value="ENSSHBP00005013056.1"/>
    <property type="gene ID" value="ENSSHBG00005011421.1"/>
</dbReference>
<evidence type="ECO:0000313" key="21">
    <source>
        <dbReference type="Ensembl" id="ENSSHBP00005013056.1"/>
    </source>
</evidence>
<keyword evidence="11" id="KW-0458">Lysosome</keyword>
<keyword evidence="10" id="KW-0325">Glycoprotein</keyword>
<dbReference type="PANTHER" id="PTHR11480">
    <property type="entry name" value="SAPOSIN-RELATED"/>
    <property type="match status" value="1"/>
</dbReference>
<dbReference type="SMART" id="SM00741">
    <property type="entry name" value="SapB"/>
    <property type="match status" value="3"/>
</dbReference>
<dbReference type="SMART" id="SM00162">
    <property type="entry name" value="SAPA"/>
    <property type="match status" value="2"/>
</dbReference>
<comment type="subcellular location">
    <subcellularLocation>
        <location evidence="2">Lysosome</location>
    </subcellularLocation>
    <subcellularLocation>
        <location evidence="1">Secreted</location>
        <location evidence="1">Extracellular space</location>
        <location evidence="1">Surface film</location>
    </subcellularLocation>
</comment>
<dbReference type="GO" id="GO:0019216">
    <property type="term" value="P:regulation of lipid metabolic process"/>
    <property type="evidence" value="ECO:0007669"/>
    <property type="project" value="TreeGrafter"/>
</dbReference>
<evidence type="ECO:0000256" key="7">
    <source>
        <dbReference type="ARBA" id="ARBA00022729"/>
    </source>
</evidence>
<dbReference type="PRINTS" id="PR01797">
    <property type="entry name" value="SAPOSIN"/>
</dbReference>
<dbReference type="InterPro" id="IPR008139">
    <property type="entry name" value="SaposinB_dom"/>
</dbReference>
<dbReference type="Pfam" id="PF05184">
    <property type="entry name" value="SapB_1"/>
    <property type="match status" value="3"/>
</dbReference>
<name>A0A672UE19_STRHB</name>
<keyword evidence="8" id="KW-0677">Repeat</keyword>
<dbReference type="Proteomes" id="UP000472266">
    <property type="component" value="Chromosome 6"/>
</dbReference>
<evidence type="ECO:0000256" key="12">
    <source>
        <dbReference type="ARBA" id="ARBA00037150"/>
    </source>
</evidence>